<evidence type="ECO:0000256" key="3">
    <source>
        <dbReference type="PROSITE-ProRule" id="PRU00023"/>
    </source>
</evidence>
<feature type="repeat" description="ANK" evidence="3">
    <location>
        <begin position="48"/>
        <end position="80"/>
    </location>
</feature>
<proteinExistence type="predicted"/>
<dbReference type="Gene3D" id="1.25.40.20">
    <property type="entry name" value="Ankyrin repeat-containing domain"/>
    <property type="match status" value="2"/>
</dbReference>
<dbReference type="AlphaFoldDB" id="A0A109KRD2"/>
<keyword evidence="2 3" id="KW-0040">ANK repeat</keyword>
<dbReference type="EMBL" id="LCYC01000041">
    <property type="protein sequence ID" value="KWV73984.1"/>
    <property type="molecule type" value="Genomic_DNA"/>
</dbReference>
<organism evidence="4 5">
    <name type="scientific">Pseudomonas fluorescens</name>
    <dbReference type="NCBI Taxonomy" id="294"/>
    <lineage>
        <taxon>Bacteria</taxon>
        <taxon>Pseudomonadati</taxon>
        <taxon>Pseudomonadota</taxon>
        <taxon>Gammaproteobacteria</taxon>
        <taxon>Pseudomonadales</taxon>
        <taxon>Pseudomonadaceae</taxon>
        <taxon>Pseudomonas</taxon>
    </lineage>
</organism>
<dbReference type="Proteomes" id="UP000063434">
    <property type="component" value="Unassembled WGS sequence"/>
</dbReference>
<dbReference type="PANTHER" id="PTHR24173">
    <property type="entry name" value="ANKYRIN REPEAT CONTAINING"/>
    <property type="match status" value="1"/>
</dbReference>
<reference evidence="4 5" key="1">
    <citation type="submission" date="2015-05" db="EMBL/GenBank/DDBJ databases">
        <title>A genomic and transcriptomic approach to investigate the blue pigment phenotype in Pseudomonas fluorescens.</title>
        <authorList>
            <person name="Andreani N.A."/>
            <person name="Cardazzo B."/>
        </authorList>
    </citation>
    <scope>NUCLEOTIDE SEQUENCE [LARGE SCALE GENOMIC DNA]</scope>
    <source>
        <strain evidence="4 5">Ps_40</strain>
    </source>
</reference>
<dbReference type="PROSITE" id="PS50088">
    <property type="entry name" value="ANK_REPEAT"/>
    <property type="match status" value="2"/>
</dbReference>
<dbReference type="PATRIC" id="fig|294.195.peg.3099"/>
<protein>
    <submittedName>
        <fullName evidence="4">Ankyrin repeats (3 copies)</fullName>
    </submittedName>
</protein>
<dbReference type="Pfam" id="PF12796">
    <property type="entry name" value="Ank_2"/>
    <property type="match status" value="1"/>
</dbReference>
<dbReference type="PANTHER" id="PTHR24173:SF74">
    <property type="entry name" value="ANKYRIN REPEAT DOMAIN-CONTAINING PROTEIN 16"/>
    <property type="match status" value="1"/>
</dbReference>
<gene>
    <name evidence="4" type="ORF">PFL603g_02897</name>
</gene>
<sequence>MSDQPKQMTEDEAAEFAEQVFDVARRGDAAMLAALLAKGLPANFRNHNGDTLLMLAAYHGHAEAVKVLLEFKADPLIANDKNQLPIAGAAFKGNLPVVQALIEGGTPVEAASSDGRTALMMAAMFNRVEMVDYLLGKGANPKATDAQGATALAAAQTMGAVDTAAKLQKLV</sequence>
<evidence type="ECO:0000256" key="1">
    <source>
        <dbReference type="ARBA" id="ARBA00022737"/>
    </source>
</evidence>
<evidence type="ECO:0000313" key="4">
    <source>
        <dbReference type="EMBL" id="KWV73984.1"/>
    </source>
</evidence>
<evidence type="ECO:0000256" key="2">
    <source>
        <dbReference type="ARBA" id="ARBA00023043"/>
    </source>
</evidence>
<dbReference type="PROSITE" id="PS50297">
    <property type="entry name" value="ANK_REP_REGION"/>
    <property type="match status" value="2"/>
</dbReference>
<dbReference type="InterPro" id="IPR036770">
    <property type="entry name" value="Ankyrin_rpt-contain_sf"/>
</dbReference>
<feature type="repeat" description="ANK" evidence="3">
    <location>
        <begin position="114"/>
        <end position="146"/>
    </location>
</feature>
<evidence type="ECO:0000313" key="5">
    <source>
        <dbReference type="Proteomes" id="UP000063434"/>
    </source>
</evidence>
<comment type="caution">
    <text evidence="4">The sequence shown here is derived from an EMBL/GenBank/DDBJ whole genome shotgun (WGS) entry which is preliminary data.</text>
</comment>
<keyword evidence="1" id="KW-0677">Repeat</keyword>
<dbReference type="Pfam" id="PF00023">
    <property type="entry name" value="Ank"/>
    <property type="match status" value="1"/>
</dbReference>
<dbReference type="InterPro" id="IPR002110">
    <property type="entry name" value="Ankyrin_rpt"/>
</dbReference>
<dbReference type="SUPFAM" id="SSF48403">
    <property type="entry name" value="Ankyrin repeat"/>
    <property type="match status" value="1"/>
</dbReference>
<dbReference type="RefSeq" id="WP_056786268.1">
    <property type="nucleotide sequence ID" value="NZ_LCYC01000041.1"/>
</dbReference>
<dbReference type="SMART" id="SM00248">
    <property type="entry name" value="ANK"/>
    <property type="match status" value="3"/>
</dbReference>
<accession>A0A109KRD2</accession>
<name>A0A109KRD2_PSEFL</name>